<gene>
    <name evidence="2" type="ORF">PFISCL1PPCAC_21249</name>
</gene>
<feature type="region of interest" description="Disordered" evidence="1">
    <location>
        <begin position="1"/>
        <end position="31"/>
    </location>
</feature>
<evidence type="ECO:0000313" key="2">
    <source>
        <dbReference type="EMBL" id="GMT29952.1"/>
    </source>
</evidence>
<keyword evidence="3" id="KW-1185">Reference proteome</keyword>
<evidence type="ECO:0000313" key="3">
    <source>
        <dbReference type="Proteomes" id="UP001432322"/>
    </source>
</evidence>
<sequence length="67" mass="7401">EIGMLTTRFSPPPSLAPSGRLAESSDGERSGVEMIRLCPPTSSLDRAEPAEVLHNRSCAYKRRTHDY</sequence>
<proteinExistence type="predicted"/>
<protein>
    <submittedName>
        <fullName evidence="2">Uncharacterized protein</fullName>
    </submittedName>
</protein>
<accession>A0AAV5WJ95</accession>
<dbReference type="EMBL" id="BTSY01000005">
    <property type="protein sequence ID" value="GMT29952.1"/>
    <property type="molecule type" value="Genomic_DNA"/>
</dbReference>
<dbReference type="AlphaFoldDB" id="A0AAV5WJ95"/>
<feature type="non-terminal residue" evidence="2">
    <location>
        <position position="1"/>
    </location>
</feature>
<evidence type="ECO:0000256" key="1">
    <source>
        <dbReference type="SAM" id="MobiDB-lite"/>
    </source>
</evidence>
<name>A0AAV5WJ95_9BILA</name>
<comment type="caution">
    <text evidence="2">The sequence shown here is derived from an EMBL/GenBank/DDBJ whole genome shotgun (WGS) entry which is preliminary data.</text>
</comment>
<reference evidence="2" key="1">
    <citation type="submission" date="2023-10" db="EMBL/GenBank/DDBJ databases">
        <title>Genome assembly of Pristionchus species.</title>
        <authorList>
            <person name="Yoshida K."/>
            <person name="Sommer R.J."/>
        </authorList>
    </citation>
    <scope>NUCLEOTIDE SEQUENCE</scope>
    <source>
        <strain evidence="2">RS5133</strain>
    </source>
</reference>
<organism evidence="2 3">
    <name type="scientific">Pristionchus fissidentatus</name>
    <dbReference type="NCBI Taxonomy" id="1538716"/>
    <lineage>
        <taxon>Eukaryota</taxon>
        <taxon>Metazoa</taxon>
        <taxon>Ecdysozoa</taxon>
        <taxon>Nematoda</taxon>
        <taxon>Chromadorea</taxon>
        <taxon>Rhabditida</taxon>
        <taxon>Rhabditina</taxon>
        <taxon>Diplogasteromorpha</taxon>
        <taxon>Diplogasteroidea</taxon>
        <taxon>Neodiplogasteridae</taxon>
        <taxon>Pristionchus</taxon>
    </lineage>
</organism>
<dbReference type="Proteomes" id="UP001432322">
    <property type="component" value="Unassembled WGS sequence"/>
</dbReference>